<sequence>MGEFFRDGESRPVTSDEVAMDRRARDLQSLQRVPVIQRAESAHEYLFFAMFDGTGQNAENDDQRPTNIGHLREQVYELSLDGSQRMGGHYVEGIGTQSRLVPRLIDQWRPYSWDEKIAEAYVELARQTRRWKEHDPDAQVRVAEVGYSRGAVLAAGLARLVDEHGILHPEDLRFGHDANGNLTVSSDRPSLVPPGQTAQALALLDPVATNMPKGYDARVPPSVVSALSIAAAHERRTSFPHQTIVEPGLSQDRRFASVLMPGGHSNIGGGAAAAGLESMAHNRMVDYLNGLRDQPVFEYRDLPDDPAQYTVYQARGVTAVPGLDRDGLRDTRTELANCTVVDLCRNAEPMDSVLAGQFEYRHLPSLAAGPVFSEPLQTVSRAASAGTSLGDAAEKREASATRPQPSAATPDRPDHPHHDLLQQIRGHILEREREGAIRFGDDHERERFCRYALAACVDNRREHQSLYPGRSTSGNDTGIARADHIVIGTRHHAFVIQGDARDPAARRIAFTVEDARQTPVEQSDRALAVAGHDVALPAAAALQREASQHPRNPIHDTASPAH</sequence>
<evidence type="ECO:0000259" key="2">
    <source>
        <dbReference type="Pfam" id="PF09994"/>
    </source>
</evidence>
<dbReference type="InterPro" id="IPR018712">
    <property type="entry name" value="Tle1-like_cat"/>
</dbReference>
<comment type="caution">
    <text evidence="4">The sequence shown here is derived from an EMBL/GenBank/DDBJ whole genome shotgun (WGS) entry which is preliminary data.</text>
</comment>
<dbReference type="PANTHER" id="PTHR33840:SF1">
    <property type="entry name" value="TLE1 PHOSPHOLIPASE DOMAIN-CONTAINING PROTEIN"/>
    <property type="match status" value="1"/>
</dbReference>
<dbReference type="Pfam" id="PF09994">
    <property type="entry name" value="T6SS_Tle1-like_cat"/>
    <property type="match status" value="1"/>
</dbReference>
<gene>
    <name evidence="4" type="ORF">K6753_07580</name>
</gene>
<dbReference type="EMBL" id="JAINZW010000003">
    <property type="protein sequence ID" value="MBZ4039392.1"/>
    <property type="molecule type" value="Genomic_DNA"/>
</dbReference>
<keyword evidence="5" id="KW-1185">Reference proteome</keyword>
<dbReference type="Pfam" id="PF20410">
    <property type="entry name" value="X-Tfes_XVIPCD"/>
    <property type="match status" value="1"/>
</dbReference>
<feature type="domain" description="T6SS Phospholipase effector Tle1-like catalytic" evidence="2">
    <location>
        <begin position="50"/>
        <end position="172"/>
    </location>
</feature>
<evidence type="ECO:0000313" key="4">
    <source>
        <dbReference type="EMBL" id="MBZ4039392.1"/>
    </source>
</evidence>
<feature type="region of interest" description="Disordered" evidence="1">
    <location>
        <begin position="382"/>
        <end position="418"/>
    </location>
</feature>
<feature type="region of interest" description="Disordered" evidence="1">
    <location>
        <begin position="543"/>
        <end position="562"/>
    </location>
</feature>
<evidence type="ECO:0000259" key="3">
    <source>
        <dbReference type="Pfam" id="PF20410"/>
    </source>
</evidence>
<feature type="domain" description="X-Tfes XVIPCD" evidence="3">
    <location>
        <begin position="477"/>
        <end position="527"/>
    </location>
</feature>
<evidence type="ECO:0000313" key="5">
    <source>
        <dbReference type="Proteomes" id="UP001430954"/>
    </source>
</evidence>
<reference evidence="4 5" key="1">
    <citation type="submission" date="2021-09" db="EMBL/GenBank/DDBJ databases">
        <title>Lysobacter sp. 13A isolated from the river sediment.</title>
        <authorList>
            <person name="Liu H."/>
            <person name="Li S."/>
            <person name="Mao S."/>
        </authorList>
    </citation>
    <scope>NUCLEOTIDE SEQUENCE [LARGE SCALE GENOMIC DNA]</scope>
    <source>
        <strain evidence="4 5">13A</strain>
    </source>
</reference>
<dbReference type="RefSeq" id="WP_223675853.1">
    <property type="nucleotide sequence ID" value="NZ_JAINZW010000003.1"/>
</dbReference>
<organism evidence="4 5">
    <name type="scientific">Novilysobacter selenitireducens</name>
    <dbReference type="NCBI Taxonomy" id="2872639"/>
    <lineage>
        <taxon>Bacteria</taxon>
        <taxon>Pseudomonadati</taxon>
        <taxon>Pseudomonadota</taxon>
        <taxon>Gammaproteobacteria</taxon>
        <taxon>Lysobacterales</taxon>
        <taxon>Lysobacteraceae</taxon>
        <taxon>Novilysobacter</taxon>
    </lineage>
</organism>
<proteinExistence type="predicted"/>
<dbReference type="Proteomes" id="UP001430954">
    <property type="component" value="Unassembled WGS sequence"/>
</dbReference>
<accession>A0ABS7T699</accession>
<dbReference type="InterPro" id="IPR046519">
    <property type="entry name" value="X-Tfes_XVIPCD"/>
</dbReference>
<protein>
    <submittedName>
        <fullName evidence="4">DUF2235 domain-containing protein</fullName>
    </submittedName>
</protein>
<dbReference type="PANTHER" id="PTHR33840">
    <property type="match status" value="1"/>
</dbReference>
<name>A0ABS7T699_9GAMM</name>
<evidence type="ECO:0000256" key="1">
    <source>
        <dbReference type="SAM" id="MobiDB-lite"/>
    </source>
</evidence>